<sequence length="329" mass="37016">MAGATILQTLFEYGKLLFTWKAFAILMAIINIKNAPFAWHARVFYYMITRANLRKHNLADQTKRKLLSNSTKNVPGISHHPIFEPVTMLSHTPMTEMDYNFHKSNSTYFSDLDVSRTTLVMNLYTPGMQLISRELDAQRHENGKKKFPGMISVVLGSVYCSFKKAIIAYERYEMQSKIVGWDEKWLYVVTYFLRPEKKKGQGKTLLAVGISEYVAKKGRYTISPAKILTASGLIPEPPVGAKVIGDEDAYGNGVSSAIDTPPAGGKIEMPGVESIKQEVLEEQKAKNEEAVALDPEWTWENIERERVRGMDLVKQFVGLETKVVAEAGL</sequence>
<dbReference type="AlphaFoldDB" id="A0A168BU75"/>
<organism evidence="2 3">
    <name type="scientific">Ascosphaera apis ARSEF 7405</name>
    <dbReference type="NCBI Taxonomy" id="392613"/>
    <lineage>
        <taxon>Eukaryota</taxon>
        <taxon>Fungi</taxon>
        <taxon>Dikarya</taxon>
        <taxon>Ascomycota</taxon>
        <taxon>Pezizomycotina</taxon>
        <taxon>Eurotiomycetes</taxon>
        <taxon>Eurotiomycetidae</taxon>
        <taxon>Onygenales</taxon>
        <taxon>Ascosphaeraceae</taxon>
        <taxon>Ascosphaera</taxon>
    </lineage>
</organism>
<dbReference type="OrthoDB" id="265761at2759"/>
<evidence type="ECO:0008006" key="4">
    <source>
        <dbReference type="Google" id="ProtNLM"/>
    </source>
</evidence>
<evidence type="ECO:0000256" key="1">
    <source>
        <dbReference type="ARBA" id="ARBA00038476"/>
    </source>
</evidence>
<evidence type="ECO:0000313" key="3">
    <source>
        <dbReference type="Proteomes" id="UP000242877"/>
    </source>
</evidence>
<evidence type="ECO:0000313" key="2">
    <source>
        <dbReference type="EMBL" id="KZZ95751.1"/>
    </source>
</evidence>
<proteinExistence type="inferred from homology"/>
<accession>A0A168BU75</accession>
<gene>
    <name evidence="2" type="ORF">AAP_01427</name>
</gene>
<dbReference type="VEuPathDB" id="FungiDB:AAP_01427"/>
<comment type="similarity">
    <text evidence="1">Belongs to the lcsJ thioesterase family.</text>
</comment>
<keyword evidence="3" id="KW-1185">Reference proteome</keyword>
<dbReference type="InterPro" id="IPR029069">
    <property type="entry name" value="HotDog_dom_sf"/>
</dbReference>
<dbReference type="InterPro" id="IPR051490">
    <property type="entry name" value="THEM6_lcsJ_thioesterase"/>
</dbReference>
<protein>
    <recommendedName>
        <fullName evidence="4">Capsule polysaccharide biosynthesis protein</fullName>
    </recommendedName>
</protein>
<reference evidence="2 3" key="1">
    <citation type="journal article" date="2016" name="Genome Biol. Evol.">
        <title>Divergent and convergent evolution of fungal pathogenicity.</title>
        <authorList>
            <person name="Shang Y."/>
            <person name="Xiao G."/>
            <person name="Zheng P."/>
            <person name="Cen K."/>
            <person name="Zhan S."/>
            <person name="Wang C."/>
        </authorList>
    </citation>
    <scope>NUCLEOTIDE SEQUENCE [LARGE SCALE GENOMIC DNA]</scope>
    <source>
        <strain evidence="2 3">ARSEF 7405</strain>
    </source>
</reference>
<dbReference type="SUPFAM" id="SSF54637">
    <property type="entry name" value="Thioesterase/thiol ester dehydrase-isomerase"/>
    <property type="match status" value="1"/>
</dbReference>
<name>A0A168BU75_9EURO</name>
<dbReference type="PANTHER" id="PTHR12475">
    <property type="match status" value="1"/>
</dbReference>
<dbReference type="CDD" id="cd00586">
    <property type="entry name" value="4HBT"/>
    <property type="match status" value="1"/>
</dbReference>
<dbReference type="Proteomes" id="UP000242877">
    <property type="component" value="Unassembled WGS sequence"/>
</dbReference>
<dbReference type="Pfam" id="PF13279">
    <property type="entry name" value="4HBT_2"/>
    <property type="match status" value="1"/>
</dbReference>
<comment type="caution">
    <text evidence="2">The sequence shown here is derived from an EMBL/GenBank/DDBJ whole genome shotgun (WGS) entry which is preliminary data.</text>
</comment>
<dbReference type="EMBL" id="AZGZ01000004">
    <property type="protein sequence ID" value="KZZ95751.1"/>
    <property type="molecule type" value="Genomic_DNA"/>
</dbReference>
<dbReference type="PANTHER" id="PTHR12475:SF4">
    <property type="entry name" value="PROTEIN THEM6"/>
    <property type="match status" value="1"/>
</dbReference>